<dbReference type="Gene3D" id="2.10.70.10">
    <property type="entry name" value="Complement Module, domain 1"/>
    <property type="match status" value="1"/>
</dbReference>
<evidence type="ECO:0000313" key="7">
    <source>
        <dbReference type="EMBL" id="EEN48498.1"/>
    </source>
</evidence>
<comment type="subcellular location">
    <subcellularLocation>
        <location evidence="1">Membrane</location>
        <topology evidence="1">Multi-pass membrane protein</topology>
    </subcellularLocation>
</comment>
<feature type="domain" description="Sushi" evidence="6">
    <location>
        <begin position="195"/>
        <end position="255"/>
    </location>
</feature>
<dbReference type="CDD" id="cd07066">
    <property type="entry name" value="CRD_FZ"/>
    <property type="match status" value="1"/>
</dbReference>
<reference evidence="7" key="1">
    <citation type="journal article" date="2008" name="Nature">
        <title>The amphioxus genome and the evolution of the chordate karyotype.</title>
        <authorList>
            <consortium name="US DOE Joint Genome Institute (JGI-PGF)"/>
            <person name="Putnam N.H."/>
            <person name="Butts T."/>
            <person name="Ferrier D.E.K."/>
            <person name="Furlong R.F."/>
            <person name="Hellsten U."/>
            <person name="Kawashima T."/>
            <person name="Robinson-Rechavi M."/>
            <person name="Shoguchi E."/>
            <person name="Terry A."/>
            <person name="Yu J.-K."/>
            <person name="Benito-Gutierrez E.L."/>
            <person name="Dubchak I."/>
            <person name="Garcia-Fernandez J."/>
            <person name="Gibson-Brown J.J."/>
            <person name="Grigoriev I.V."/>
            <person name="Horton A.C."/>
            <person name="de Jong P.J."/>
            <person name="Jurka J."/>
            <person name="Kapitonov V.V."/>
            <person name="Kohara Y."/>
            <person name="Kuroki Y."/>
            <person name="Lindquist E."/>
            <person name="Lucas S."/>
            <person name="Osoegawa K."/>
            <person name="Pennacchio L.A."/>
            <person name="Salamov A.A."/>
            <person name="Satou Y."/>
            <person name="Sauka-Spengler T."/>
            <person name="Schmutz J."/>
            <person name="Shin-I T."/>
            <person name="Toyoda A."/>
            <person name="Bronner-Fraser M."/>
            <person name="Fujiyama A."/>
            <person name="Holland L.Z."/>
            <person name="Holland P.W.H."/>
            <person name="Satoh N."/>
            <person name="Rokhsar D.S."/>
        </authorList>
    </citation>
    <scope>NUCLEOTIDE SEQUENCE [LARGE SCALE GENOMIC DNA]</scope>
    <source>
        <strain evidence="7">S238N-H82</strain>
        <tissue evidence="7">Testes</tissue>
    </source>
</reference>
<keyword evidence="4" id="KW-1133">Transmembrane helix</keyword>
<dbReference type="FunFam" id="2.10.70.10:FF:000185">
    <property type="entry name" value="Uncharacterized protein"/>
    <property type="match status" value="1"/>
</dbReference>
<evidence type="ECO:0000256" key="4">
    <source>
        <dbReference type="SAM" id="Phobius"/>
    </source>
</evidence>
<feature type="transmembrane region" description="Helical" evidence="4">
    <location>
        <begin position="739"/>
        <end position="756"/>
    </location>
</feature>
<dbReference type="CDD" id="cd19051">
    <property type="entry name" value="LGIC_TM_cation"/>
    <property type="match status" value="2"/>
</dbReference>
<keyword evidence="4" id="KW-0472">Membrane</keyword>
<keyword evidence="2 3" id="KW-1015">Disulfide bond</keyword>
<feature type="transmembrane region" description="Helical" evidence="4">
    <location>
        <begin position="435"/>
        <end position="452"/>
    </location>
</feature>
<evidence type="ECO:0000256" key="1">
    <source>
        <dbReference type="ARBA" id="ARBA00004141"/>
    </source>
</evidence>
<dbReference type="InterPro" id="IPR035976">
    <property type="entry name" value="Sushi/SCR/CCP_sf"/>
</dbReference>
<dbReference type="SUPFAM" id="SSF63501">
    <property type="entry name" value="Frizzled cysteine-rich domain"/>
    <property type="match status" value="1"/>
</dbReference>
<dbReference type="SMART" id="SM00063">
    <property type="entry name" value="FRI"/>
    <property type="match status" value="1"/>
</dbReference>
<dbReference type="eggNOG" id="KOG3645">
    <property type="taxonomic scope" value="Eukaryota"/>
</dbReference>
<feature type="transmembrane region" description="Helical" evidence="4">
    <location>
        <begin position="600"/>
        <end position="620"/>
    </location>
</feature>
<dbReference type="Pfam" id="PF02932">
    <property type="entry name" value="Neur_chan_memb"/>
    <property type="match status" value="1"/>
</dbReference>
<dbReference type="SUPFAM" id="SSF49854">
    <property type="entry name" value="Spermadhesin, CUB domain"/>
    <property type="match status" value="1"/>
</dbReference>
<dbReference type="Pfam" id="PF00084">
    <property type="entry name" value="Sushi"/>
    <property type="match status" value="1"/>
</dbReference>
<dbReference type="SUPFAM" id="SSF90112">
    <property type="entry name" value="Neurotransmitter-gated ion-channel transmembrane pore"/>
    <property type="match status" value="2"/>
</dbReference>
<dbReference type="InterPro" id="IPR036719">
    <property type="entry name" value="Neuro-gated_channel_TM_sf"/>
</dbReference>
<dbReference type="Gene3D" id="1.10.2000.10">
    <property type="entry name" value="Frizzled cysteine-rich domain"/>
    <property type="match status" value="1"/>
</dbReference>
<feature type="transmembrane region" description="Helical" evidence="4">
    <location>
        <begin position="410"/>
        <end position="428"/>
    </location>
</feature>
<dbReference type="InterPro" id="IPR036734">
    <property type="entry name" value="Neur_chan_lig-bd_sf"/>
</dbReference>
<name>C3ZG23_BRAFL</name>
<keyword evidence="3" id="KW-0768">Sushi</keyword>
<dbReference type="InterPro" id="IPR006202">
    <property type="entry name" value="Neur_chan_lig-bd"/>
</dbReference>
<evidence type="ECO:0008006" key="8">
    <source>
        <dbReference type="Google" id="ProtNLM"/>
    </source>
</evidence>
<dbReference type="Gene3D" id="1.20.58.390">
    <property type="entry name" value="Neurotransmitter-gated ion-channel transmembrane domain"/>
    <property type="match status" value="2"/>
</dbReference>
<sequence length="800" mass="89966">MTWRIEADSDDVVHLKFVRFDLEGIFFCLWDYVVVHGSINDPVNHTVPPEFDKHCKGLNFDWVTFPNFYGHESDQDVLTSRQWEEMVSVNISCHPQVQRFLCALLMPRWLAGSKQLPCQSWCQEVRSACSSAATDWTLPDACPFNTTECVNLEPAEASKDESSEPFCFVKEVWDENQTVVLREPCGLMPCNERGRGCGVPPVVVSGSRSPVYNFYRIGDHVDISCDVGFSMEEEDMWMTCIGNENWSKTNPTCKVDHRLLLAKTLLHPKRYNPELAPSRNQVNVTFEGVAVDIIDADAKNEDMFSAIAFRLHWTDNRLSWTSKQNDNVRNISVSRKRVWTPKVYLHPKFGCAENVTEFKPLIESFMTCDSDGRADVVNQWWAKWKVNVKDGLACINMTFDRNPTADFCTTLSPVIILSVLMCIIFVLPVEKGDRLSFGMTILLSMVVSLVFISDVLPTKGSMPVIGKLVIVYMCMMGVFVIYSLIVIRISSRKKDLPPVVKKVFLGHLARLVFLGDLTKPTRRPTVVNVHDIEMVEGLMVKDSKPSEAEPESVEVLLSLQKSINALSDAVESLGTSGQPQTTEASKDAAPKTDYHQLVKVLDRLCLALYVFGLIIAIPIVRKGTCGTNPHDEADPNTPTDGTVSTKDWDNSRRWQEYWGRCLDQEAPTYAFDLVGYVCEERLARGFFPRVNVKDGLACINMTFDRNPTADFCTTLSPVIILSVLMCIIFVLPVDKGDRLSFGMTILLSMVVSLVFISDVLPTKGSMPVIGKLVIVYMCMMGVFVIYSLIVIRISSRVSLF</sequence>
<dbReference type="FunFam" id="1.20.58.390:FF:000156">
    <property type="entry name" value="Uncharacterized protein"/>
    <property type="match status" value="1"/>
</dbReference>
<evidence type="ECO:0000259" key="5">
    <source>
        <dbReference type="PROSITE" id="PS50038"/>
    </source>
</evidence>
<dbReference type="InterPro" id="IPR036790">
    <property type="entry name" value="Frizzled_dom_sf"/>
</dbReference>
<protein>
    <recommendedName>
        <fullName evidence="8">Sushi domain-containing protein</fullName>
    </recommendedName>
</protein>
<dbReference type="SMART" id="SM00032">
    <property type="entry name" value="CCP"/>
    <property type="match status" value="1"/>
</dbReference>
<dbReference type="InterPro" id="IPR020067">
    <property type="entry name" value="Frizzled_dom"/>
</dbReference>
<dbReference type="CDD" id="cd00033">
    <property type="entry name" value="CCP"/>
    <property type="match status" value="1"/>
</dbReference>
<evidence type="ECO:0000259" key="6">
    <source>
        <dbReference type="PROSITE" id="PS50923"/>
    </source>
</evidence>
<comment type="caution">
    <text evidence="3">Lacks conserved residue(s) required for the propagation of feature annotation.</text>
</comment>
<dbReference type="EMBL" id="GG666616">
    <property type="protein sequence ID" value="EEN48498.1"/>
    <property type="molecule type" value="Genomic_DNA"/>
</dbReference>
<dbReference type="GO" id="GO:0016020">
    <property type="term" value="C:membrane"/>
    <property type="evidence" value="ECO:0007669"/>
    <property type="project" value="UniProtKB-SubCell"/>
</dbReference>
<dbReference type="InterPro" id="IPR006029">
    <property type="entry name" value="Neurotrans-gated_channel_TM"/>
</dbReference>
<gene>
    <name evidence="7" type="ORF">BRAFLDRAFT_68978</name>
</gene>
<organism>
    <name type="scientific">Branchiostoma floridae</name>
    <name type="common">Florida lancelet</name>
    <name type="synonym">Amphioxus</name>
    <dbReference type="NCBI Taxonomy" id="7739"/>
    <lineage>
        <taxon>Eukaryota</taxon>
        <taxon>Metazoa</taxon>
        <taxon>Chordata</taxon>
        <taxon>Cephalochordata</taxon>
        <taxon>Leptocardii</taxon>
        <taxon>Amphioxiformes</taxon>
        <taxon>Branchiostomatidae</taxon>
        <taxon>Branchiostoma</taxon>
    </lineage>
</organism>
<dbReference type="PANTHER" id="PTHR46335:SF1">
    <property type="entry name" value="CUBILIN"/>
    <property type="match status" value="1"/>
</dbReference>
<dbReference type="InterPro" id="IPR035914">
    <property type="entry name" value="Sperma_CUB_dom_sf"/>
</dbReference>
<dbReference type="Pfam" id="PF02931">
    <property type="entry name" value="Neur_chan_LBD"/>
    <property type="match status" value="1"/>
</dbReference>
<dbReference type="InParanoid" id="C3ZG23"/>
<dbReference type="SUPFAM" id="SSF57535">
    <property type="entry name" value="Complement control module/SCR domain"/>
    <property type="match status" value="1"/>
</dbReference>
<dbReference type="PROSITE" id="PS50038">
    <property type="entry name" value="FZ"/>
    <property type="match status" value="1"/>
</dbReference>
<dbReference type="SUPFAM" id="SSF63712">
    <property type="entry name" value="Nicotinic receptor ligand binding domain-like"/>
    <property type="match status" value="1"/>
</dbReference>
<proteinExistence type="predicted"/>
<feature type="domain" description="FZ" evidence="5">
    <location>
        <begin position="55"/>
        <end position="170"/>
    </location>
</feature>
<keyword evidence="4" id="KW-0812">Transmembrane</keyword>
<accession>C3ZG23</accession>
<feature type="disulfide bond" evidence="3">
    <location>
        <begin position="197"/>
        <end position="240"/>
    </location>
</feature>
<feature type="transmembrane region" description="Helical" evidence="4">
    <location>
        <begin position="714"/>
        <end position="732"/>
    </location>
</feature>
<evidence type="ECO:0000256" key="3">
    <source>
        <dbReference type="PROSITE-ProRule" id="PRU00302"/>
    </source>
</evidence>
<feature type="transmembrane region" description="Helical" evidence="4">
    <location>
        <begin position="768"/>
        <end position="791"/>
    </location>
</feature>
<feature type="transmembrane region" description="Helical" evidence="4">
    <location>
        <begin position="464"/>
        <end position="487"/>
    </location>
</feature>
<dbReference type="InterPro" id="IPR000436">
    <property type="entry name" value="Sushi_SCR_CCP_dom"/>
</dbReference>
<dbReference type="PROSITE" id="PS50923">
    <property type="entry name" value="SUSHI"/>
    <property type="match status" value="1"/>
</dbReference>
<dbReference type="Gene3D" id="2.70.170.10">
    <property type="entry name" value="Neurotransmitter-gated ion-channel ligand-binding domain"/>
    <property type="match status" value="1"/>
</dbReference>
<dbReference type="PANTHER" id="PTHR46335">
    <property type="entry name" value="CUBILIN"/>
    <property type="match status" value="1"/>
</dbReference>
<evidence type="ECO:0000256" key="2">
    <source>
        <dbReference type="ARBA" id="ARBA00023157"/>
    </source>
</evidence>
<dbReference type="GO" id="GO:0005230">
    <property type="term" value="F:extracellular ligand-gated monoatomic ion channel activity"/>
    <property type="evidence" value="ECO:0007669"/>
    <property type="project" value="InterPro"/>
</dbReference>
<dbReference type="AlphaFoldDB" id="C3ZG23"/>
<dbReference type="InterPro" id="IPR038050">
    <property type="entry name" value="Neuro_actylchol_rec"/>
</dbReference>
<dbReference type="Pfam" id="PF01392">
    <property type="entry name" value="Fz"/>
    <property type="match status" value="1"/>
</dbReference>